<evidence type="ECO:0000259" key="5">
    <source>
        <dbReference type="PROSITE" id="PS51774"/>
    </source>
</evidence>
<dbReference type="PROSITE" id="PS51774">
    <property type="entry name" value="NAB"/>
    <property type="match status" value="1"/>
</dbReference>
<evidence type="ECO:0000256" key="3">
    <source>
        <dbReference type="SAM" id="Coils"/>
    </source>
</evidence>
<evidence type="ECO:0000256" key="4">
    <source>
        <dbReference type="SAM" id="MobiDB-lite"/>
    </source>
</evidence>
<keyword evidence="1 3" id="KW-0175">Coiled coil</keyword>
<evidence type="ECO:0000313" key="7">
    <source>
        <dbReference type="Proteomes" id="UP001346149"/>
    </source>
</evidence>
<dbReference type="Pfam" id="PF07765">
    <property type="entry name" value="KIP1"/>
    <property type="match status" value="1"/>
</dbReference>
<feature type="region of interest" description="Disordered" evidence="4">
    <location>
        <begin position="179"/>
        <end position="206"/>
    </location>
</feature>
<dbReference type="InterPro" id="IPR011684">
    <property type="entry name" value="NAB"/>
</dbReference>
<evidence type="ECO:0000313" key="6">
    <source>
        <dbReference type="EMBL" id="KAK4776746.1"/>
    </source>
</evidence>
<gene>
    <name evidence="6" type="ORF">SAY86_005434</name>
</gene>
<organism evidence="6 7">
    <name type="scientific">Trapa natans</name>
    <name type="common">Water chestnut</name>
    <dbReference type="NCBI Taxonomy" id="22666"/>
    <lineage>
        <taxon>Eukaryota</taxon>
        <taxon>Viridiplantae</taxon>
        <taxon>Streptophyta</taxon>
        <taxon>Embryophyta</taxon>
        <taxon>Tracheophyta</taxon>
        <taxon>Spermatophyta</taxon>
        <taxon>Magnoliopsida</taxon>
        <taxon>eudicotyledons</taxon>
        <taxon>Gunneridae</taxon>
        <taxon>Pentapetalae</taxon>
        <taxon>rosids</taxon>
        <taxon>malvids</taxon>
        <taxon>Myrtales</taxon>
        <taxon>Lythraceae</taxon>
        <taxon>Trapa</taxon>
    </lineage>
</organism>
<sequence length="544" mass="61872">MERQEWMKPNSESVAKMCEWLADNLQGMQMTLKQIMKLIEEDGNPSTYEMGDFDMKSPRLRTLVHEFNSMYVSLAERCGQITGEFQVNQCPELQMEIQGPLQPNSSKGSPYVAPGMRLHVCNLDHDHVDADRSLGCGDGNLETSMKESSRLLSDSESESFISVVNSYLGTVKQINGLGQQLKKSKPPTEPISLSLSEEVDPDDDANKSEYGSYEELIGGVVQYEVLKALNQKYQQSEVEITMLKGALSRSESALNDLQVELEATKTDMEMKNACLEETKAKILHLESQVLELGTRLSDSHCKAEMLTEALKQAHEKLGGSTEDEATISSALDLERQKVAVLLERISVHHKDGFDGQNEIIKLQYVLSEAERKHYMEKEQLIMQWDSRFKQMEINSRQREDEMNELHHALVRDMQCHINNSQVGIEEREARIHSLNKELDGMKLRHDVVVAEKDGLNACIQSLLAELRCRDIHIKELAAGTASSQEYEDMSNSRVQELENEVEMQKALIIDGAEKKREAIRQLCFSLEHYRTGYNELREAFLRHN</sequence>
<dbReference type="InterPro" id="IPR051861">
    <property type="entry name" value="NET_actin-binding_domain"/>
</dbReference>
<dbReference type="Proteomes" id="UP001346149">
    <property type="component" value="Unassembled WGS sequence"/>
</dbReference>
<dbReference type="PANTHER" id="PTHR32258:SF28">
    <property type="entry name" value="PROTEIN NETWORKED 3A-RELATED"/>
    <property type="match status" value="1"/>
</dbReference>
<feature type="domain" description="NAB" evidence="5">
    <location>
        <begin position="2"/>
        <end position="85"/>
    </location>
</feature>
<dbReference type="GO" id="GO:0003779">
    <property type="term" value="F:actin binding"/>
    <property type="evidence" value="ECO:0007669"/>
    <property type="project" value="InterPro"/>
</dbReference>
<accession>A0AAN7QTG6</accession>
<dbReference type="AlphaFoldDB" id="A0AAN7QTG6"/>
<proteinExistence type="inferred from homology"/>
<reference evidence="6 7" key="1">
    <citation type="journal article" date="2023" name="Hortic Res">
        <title>Pangenome of water caltrop reveals structural variations and asymmetric subgenome divergence after allopolyploidization.</title>
        <authorList>
            <person name="Zhang X."/>
            <person name="Chen Y."/>
            <person name="Wang L."/>
            <person name="Yuan Y."/>
            <person name="Fang M."/>
            <person name="Shi L."/>
            <person name="Lu R."/>
            <person name="Comes H.P."/>
            <person name="Ma Y."/>
            <person name="Chen Y."/>
            <person name="Huang G."/>
            <person name="Zhou Y."/>
            <person name="Zheng Z."/>
            <person name="Qiu Y."/>
        </authorList>
    </citation>
    <scope>NUCLEOTIDE SEQUENCE [LARGE SCALE GENOMIC DNA]</scope>
    <source>
        <strain evidence="6">F231</strain>
    </source>
</reference>
<comment type="caution">
    <text evidence="6">The sequence shown here is derived from an EMBL/GenBank/DDBJ whole genome shotgun (WGS) entry which is preliminary data.</text>
</comment>
<feature type="coiled-coil region" evidence="3">
    <location>
        <begin position="226"/>
        <end position="267"/>
    </location>
</feature>
<keyword evidence="7" id="KW-1185">Reference proteome</keyword>
<evidence type="ECO:0000256" key="2">
    <source>
        <dbReference type="ARBA" id="ARBA00038006"/>
    </source>
</evidence>
<dbReference type="PANTHER" id="PTHR32258">
    <property type="entry name" value="PROTEIN NETWORKED 4A"/>
    <property type="match status" value="1"/>
</dbReference>
<protein>
    <recommendedName>
        <fullName evidence="5">NAB domain-containing protein</fullName>
    </recommendedName>
</protein>
<comment type="similarity">
    <text evidence="2">Belongs to the NET family.</text>
</comment>
<name>A0AAN7QTG6_TRANT</name>
<dbReference type="EMBL" id="JAXQNO010000018">
    <property type="protein sequence ID" value="KAK4776746.1"/>
    <property type="molecule type" value="Genomic_DNA"/>
</dbReference>
<evidence type="ECO:0000256" key="1">
    <source>
        <dbReference type="ARBA" id="ARBA00023054"/>
    </source>
</evidence>